<accession>A0A3P7J628</accession>
<dbReference type="Proteomes" id="UP000270094">
    <property type="component" value="Unassembled WGS sequence"/>
</dbReference>
<name>A0A3P7J628_STRVU</name>
<evidence type="ECO:0000256" key="1">
    <source>
        <dbReference type="SAM" id="MobiDB-lite"/>
    </source>
</evidence>
<evidence type="ECO:0000313" key="2">
    <source>
        <dbReference type="EMBL" id="VDM73324.1"/>
    </source>
</evidence>
<gene>
    <name evidence="2" type="ORF">SVUK_LOCUS8322</name>
</gene>
<feature type="non-terminal residue" evidence="2">
    <location>
        <position position="1"/>
    </location>
</feature>
<dbReference type="EMBL" id="UYYB01030024">
    <property type="protein sequence ID" value="VDM73324.1"/>
    <property type="molecule type" value="Genomic_DNA"/>
</dbReference>
<sequence length="72" mass="8043">PFTKQALFASVNHFRSRTPAAEFRYGEQTRATPLPLVSPRSKTPAPVPGGRHEAESTTMQPNRAQTLQRVRL</sequence>
<evidence type="ECO:0000313" key="3">
    <source>
        <dbReference type="Proteomes" id="UP000270094"/>
    </source>
</evidence>
<proteinExistence type="predicted"/>
<organism evidence="2 3">
    <name type="scientific">Strongylus vulgaris</name>
    <name type="common">Blood worm</name>
    <dbReference type="NCBI Taxonomy" id="40348"/>
    <lineage>
        <taxon>Eukaryota</taxon>
        <taxon>Metazoa</taxon>
        <taxon>Ecdysozoa</taxon>
        <taxon>Nematoda</taxon>
        <taxon>Chromadorea</taxon>
        <taxon>Rhabditida</taxon>
        <taxon>Rhabditina</taxon>
        <taxon>Rhabditomorpha</taxon>
        <taxon>Strongyloidea</taxon>
        <taxon>Strongylidae</taxon>
        <taxon>Strongylus</taxon>
    </lineage>
</organism>
<keyword evidence="3" id="KW-1185">Reference proteome</keyword>
<feature type="compositionally biased region" description="Polar residues" evidence="1">
    <location>
        <begin position="56"/>
        <end position="72"/>
    </location>
</feature>
<feature type="region of interest" description="Disordered" evidence="1">
    <location>
        <begin position="25"/>
        <end position="72"/>
    </location>
</feature>
<reference evidence="2 3" key="1">
    <citation type="submission" date="2018-11" db="EMBL/GenBank/DDBJ databases">
        <authorList>
            <consortium name="Pathogen Informatics"/>
        </authorList>
    </citation>
    <scope>NUCLEOTIDE SEQUENCE [LARGE SCALE GENOMIC DNA]</scope>
</reference>
<dbReference type="AlphaFoldDB" id="A0A3P7J628"/>
<protein>
    <submittedName>
        <fullName evidence="2">Uncharacterized protein</fullName>
    </submittedName>
</protein>